<dbReference type="SUPFAM" id="SSF52777">
    <property type="entry name" value="CoA-dependent acyltransferases"/>
    <property type="match status" value="6"/>
</dbReference>
<protein>
    <submittedName>
        <fullName evidence="7">Non-ribosomal peptide synthetase</fullName>
    </submittedName>
</protein>
<dbReference type="GO" id="GO:0016874">
    <property type="term" value="F:ligase activity"/>
    <property type="evidence" value="ECO:0007669"/>
    <property type="project" value="UniProtKB-KW"/>
</dbReference>
<dbReference type="FunFam" id="3.30.559.10:FF:000016">
    <property type="entry name" value="Nonribosomal peptide synthase Pes1"/>
    <property type="match status" value="1"/>
</dbReference>
<organism evidence="7 8">
    <name type="scientific">Coniochaeta ligniaria NRRL 30616</name>
    <dbReference type="NCBI Taxonomy" id="1408157"/>
    <lineage>
        <taxon>Eukaryota</taxon>
        <taxon>Fungi</taxon>
        <taxon>Dikarya</taxon>
        <taxon>Ascomycota</taxon>
        <taxon>Pezizomycotina</taxon>
        <taxon>Sordariomycetes</taxon>
        <taxon>Sordariomycetidae</taxon>
        <taxon>Coniochaetales</taxon>
        <taxon>Coniochaetaceae</taxon>
        <taxon>Coniochaeta</taxon>
    </lineage>
</organism>
<name>A0A1J7JDT7_9PEZI</name>
<keyword evidence="1" id="KW-0596">Phosphopantetheine</keyword>
<dbReference type="InParanoid" id="A0A1J7JDT7"/>
<dbReference type="EMBL" id="KV875099">
    <property type="protein sequence ID" value="OIW27888.1"/>
    <property type="molecule type" value="Genomic_DNA"/>
</dbReference>
<dbReference type="InterPro" id="IPR042099">
    <property type="entry name" value="ANL_N_sf"/>
</dbReference>
<dbReference type="Gene3D" id="1.10.1200.10">
    <property type="entry name" value="ACP-like"/>
    <property type="match status" value="3"/>
</dbReference>
<evidence type="ECO:0000256" key="1">
    <source>
        <dbReference type="ARBA" id="ARBA00022450"/>
    </source>
</evidence>
<feature type="region of interest" description="Disordered" evidence="5">
    <location>
        <begin position="2502"/>
        <end position="2529"/>
    </location>
</feature>
<comment type="similarity">
    <text evidence="4">Belongs to the NRP synthetase family.</text>
</comment>
<dbReference type="Gene3D" id="3.30.559.10">
    <property type="entry name" value="Chloramphenicol acetyltransferase-like domain"/>
    <property type="match status" value="3"/>
</dbReference>
<dbReference type="InterPro" id="IPR036736">
    <property type="entry name" value="ACP-like_sf"/>
</dbReference>
<feature type="region of interest" description="Disordered" evidence="5">
    <location>
        <begin position="2685"/>
        <end position="2719"/>
    </location>
</feature>
<evidence type="ECO:0000256" key="5">
    <source>
        <dbReference type="SAM" id="MobiDB-lite"/>
    </source>
</evidence>
<feature type="region of interest" description="Disordered" evidence="5">
    <location>
        <begin position="2606"/>
        <end position="2637"/>
    </location>
</feature>
<evidence type="ECO:0000256" key="3">
    <source>
        <dbReference type="ARBA" id="ARBA00022598"/>
    </source>
</evidence>
<dbReference type="Gene3D" id="3.40.50.12780">
    <property type="entry name" value="N-terminal domain of ligase-like"/>
    <property type="match status" value="1"/>
</dbReference>
<sequence>MAEPNTILPPTYAPAYSSHPDEEPLEGRLIAAIARVLGLKRESISLLDSFLELGGEEDAALRLQKVCVDAGMAVKANDILRCQTVAELQTCVTPCARPPSYFDCSEPIMIAPLEVRKAKRSRPRQSSGSSGSSNNRPETELEEVLSRHSLVSHVTETNPKAGLLEGKRVVFLTLHSIKPVPDNAADINLVSPPQMLIASTQIATLKGFVERSLTEVSLPDIWVVLKAMPLTETGDVNRRHLRTWAQNINEDTYRQVMRLASQCVLEGPSTDMERSVQRAVSKVLQVPQDQIGVNFTFSQLGIDEISAIELVARCRQESVYITADEALQDATLAELAHTASQRRWNEESSDYFELSAMQRLYFLTSLGGDIRRRTMSKAGYRFNQSHLLRITKPCMADDIQAAIEAVVGQHAMLRCRFLNQDGKWSQRILPEVTGSYAFSHHTVSSDDEVKAVIERSQATIDIQKGPVFGVDYLQTNDGQQMIYLIAHHLAVDLPSWRIIIHDLDELLDSGSLLSQRSRPYRKWIELHKVASLEFGTDASLLPNALLNQSYWEMKDVPNSYEDAVETSFSLNSELTSLLQGTCNHVFQTDAADIYLACLMLSFAQTFTDRAVPLVWIQEPGRANLTPEADFAETVGWFTSLNPLINKVSSQDNIVEVLRRLKDNRRSSSVSGTLQFASKLYDWGNEAAFPLDDHFEIVFSYAGCLDNLQRKNGILEQVAIPGRTLASRTSDVGPTVGRIAAFEVTTMVEEGIAKVNFVYNRYSKHQERISSWISNFEHLLLESISRLRYHAQELTLSDVPYLDITYGGLNKLNKSCIDTLKLSSVRDVEAVYPVTASQQRILICQAQRPESNIIRSIVEFVTPTGEMIDTSRLCLAWQLVAARHAALRTVFQESVTETGLYDQIVLRKVFPDMLFIDTVPPDNPIDELSSLPSIDMMDAKPAHRLTLCETPIKTLLSLEISAAICDAASVDILLRDLWHAYSTQRPIPGSVRFSYPDYIEMLKTTRQGRSLKYWTDLLATIRPCMFPSLSSRTVDGPSSHIHVELEVTSKELATRARSQGVSNEAIVRLAWALVLRSFVGDNDACFGCATSGRERFVDGLSEAVGSFGSTVPFAVRLLPLETVASKLRVVDEQLKSSLLHQFVAIPEIEHALALKGGTHLFNTWLSYAEEWPGLNRDFSASGGLDFKPVSQQHCTSYDISLHVRHLNGKLVLDASSRILPEKQAFNVANAFGVAIQAIISSADSSIRDISLFSDRDYAQIVAWGNDRTDDSGQRDVTVVHDLVARHAIQNPGSQAICAWDGDFSYQQMVDAATTLAHYLVDLGVGPHAVVPLVLEKSRWAPVAMLAVLKTGAAFVPIDVEELDSVQFISEQLDAKVAITAEAGRAVLGNIFGKVIVLNDSLFLQMPQYNESLPSIATPDDTACILFPPTSAKDKRGIAFTHEALSIAFLAQGPAVRITAKSRVMQVSSFSSDIALSEIFTTLAHGGCVCIPSSIQRLQNYTEDVQRMQVNWSYMTPFLSRKLDPTLLPTLKVVCFRTCCLDEDTYSAWAGKANVVLAYGDPGVCPLGISFLNVVGPSDLKSIGRPIAGKFWIVNPEDRRKLMPVGQIGELVIEGPTLGSDYSCQDLGRNSFEKLEVHGGPKKYVKTGHHRVRYLEEGTMQFVSSKPDDFEIDGHTVNRTEIEMHIRRCLGHGVDVTVETIEFPGAKDVPVLVAFIGLGERLLTGRDDLVNPSPAIRETLHMVKQLVESGLKNIVAPYCIPSVIIPVKNLPPTLEVDREGLKQLVHGLSREQLEGLAIAPHSTTVHAIGLKPLPLTHAEETVRGILARVLSVDPAVIGSDDGFFDIGGDEVLAAKLVVACRHEGLTLSIADILRNATLTALCRSMTTTDDSTLPELYSPVEPVQATSQQRGSTTEAFIENVLAPKLGVERKAMKEVADTSAMQTRYIESGMLRGRANIDYFTFAFLGPIDGVRLEEACQMLPIIHPILRTAFTPNNRRVYQAAMKSFSVEFERHSCPSWKLPSMTKKAISKDQMAPIAFNKPMTKFMYLDGGKQSTLILRLSKAQYDDLSIALLVKDLKRLYDNTDNPPRRPSYCDFIKSIKNSNCDDTQRYWQTLLEGATMTQVVEHGKPFRLTTRVKTVRQNLLVGSLSNLGISFETVLKSAWAMVLATLSASSDVVFGEIIDGRHVRLQGGHSVLSVMGPTINTIPVRIRFPDTPLSPLELLQYVHGQRIAGISFENMGFLEIVERCTPWPYWTRLSTVVQHQDAETAIIPGEPKTFHLGSTPCIFDVVESKAKDVYDIFVRSTTRGQGKIELGLTFSTDRIPEDLADYALRLLCDSVNMFTSGSIMLSIIPSAHQYRAMQKRIPLPPRPTSSGEPSTATAPMPEIEERTLSSFLPPDQARVIQTVISTAWKVILNPRDLGVPDEHIHRAAFYDLWGSLIPAAQLAAQLNRTLPKLGLPGLDQSAPIVSMEEIIDHPTMHTQFELVAAKMATGQAKPLLQKSHGRSVSMPETGPHGHTAKKPSGSVSSAATVVKNLRRLASTVTRSSGPPPTVPETAAVPIPATPQPDFRATTISPLTPAPQLPRLPTFSLVAPDVFTVAPVDVGPAQPNGASSNMSSARSMTTGSTASSEEGESADVLGPLRSEVAGRVRLQTRGLRRGAEGVEDMVSPLSAASGRSGRFWEGLGADGGEKGEKGRGSAGSRGLLGRIGVAGGRGVG</sequence>
<evidence type="ECO:0000313" key="8">
    <source>
        <dbReference type="Proteomes" id="UP000182658"/>
    </source>
</evidence>
<dbReference type="InterPro" id="IPR045851">
    <property type="entry name" value="AMP-bd_C_sf"/>
</dbReference>
<feature type="compositionally biased region" description="Low complexity" evidence="5">
    <location>
        <begin position="2701"/>
        <end position="2710"/>
    </location>
</feature>
<evidence type="ECO:0000313" key="7">
    <source>
        <dbReference type="EMBL" id="OIW27888.1"/>
    </source>
</evidence>
<dbReference type="SUPFAM" id="SSF56801">
    <property type="entry name" value="Acetyl-CoA synthetase-like"/>
    <property type="match status" value="2"/>
</dbReference>
<evidence type="ECO:0000256" key="4">
    <source>
        <dbReference type="ARBA" id="ARBA00029454"/>
    </source>
</evidence>
<accession>A0A1J7JDT7</accession>
<dbReference type="Proteomes" id="UP000182658">
    <property type="component" value="Unassembled WGS sequence"/>
</dbReference>
<dbReference type="Pfam" id="PF00501">
    <property type="entry name" value="AMP-binding"/>
    <property type="match status" value="1"/>
</dbReference>
<feature type="domain" description="Carrier" evidence="6">
    <location>
        <begin position="267"/>
        <end position="343"/>
    </location>
</feature>
<feature type="compositionally biased region" description="Polar residues" evidence="5">
    <location>
        <begin position="2611"/>
        <end position="2623"/>
    </location>
</feature>
<dbReference type="SUPFAM" id="SSF47336">
    <property type="entry name" value="ACP-like"/>
    <property type="match status" value="3"/>
</dbReference>
<feature type="region of interest" description="Disordered" evidence="5">
    <location>
        <begin position="2542"/>
        <end position="2562"/>
    </location>
</feature>
<dbReference type="STRING" id="1408157.A0A1J7JDT7"/>
<feature type="domain" description="Carrier" evidence="6">
    <location>
        <begin position="1814"/>
        <end position="1887"/>
    </location>
</feature>
<dbReference type="PANTHER" id="PTHR45398">
    <property type="match status" value="1"/>
</dbReference>
<evidence type="ECO:0000256" key="2">
    <source>
        <dbReference type="ARBA" id="ARBA00022553"/>
    </source>
</evidence>
<dbReference type="PANTHER" id="PTHR45398:SF1">
    <property type="entry name" value="ENZYME, PUTATIVE (JCVI)-RELATED"/>
    <property type="match status" value="1"/>
</dbReference>
<reference evidence="7 8" key="1">
    <citation type="submission" date="2016-10" db="EMBL/GenBank/DDBJ databases">
        <title>Draft genome sequence of Coniochaeta ligniaria NRRL30616, a lignocellulolytic fungus for bioabatement of inhibitors in plant biomass hydrolysates.</title>
        <authorList>
            <consortium name="DOE Joint Genome Institute"/>
            <person name="Jimenez D.J."/>
            <person name="Hector R.E."/>
            <person name="Riley R."/>
            <person name="Sun H."/>
            <person name="Grigoriev I.V."/>
            <person name="Van Elsas J.D."/>
            <person name="Nichols N.N."/>
        </authorList>
    </citation>
    <scope>NUCLEOTIDE SEQUENCE [LARGE SCALE GENOMIC DNA]</scope>
    <source>
        <strain evidence="7 8">NRRL 30616</strain>
    </source>
</reference>
<keyword evidence="2" id="KW-0597">Phosphoprotein</keyword>
<dbReference type="Gene3D" id="3.30.559.30">
    <property type="entry name" value="Nonribosomal peptide synthetase, condensation domain"/>
    <property type="match status" value="3"/>
</dbReference>
<dbReference type="InterPro" id="IPR000873">
    <property type="entry name" value="AMP-dep_synth/lig_dom"/>
</dbReference>
<keyword evidence="8" id="KW-1185">Reference proteome</keyword>
<dbReference type="PROSITE" id="PS50075">
    <property type="entry name" value="CARRIER"/>
    <property type="match status" value="2"/>
</dbReference>
<proteinExistence type="inferred from homology"/>
<dbReference type="InterPro" id="IPR001242">
    <property type="entry name" value="Condensation_dom"/>
</dbReference>
<dbReference type="Pfam" id="PF00668">
    <property type="entry name" value="Condensation"/>
    <property type="match status" value="3"/>
</dbReference>
<dbReference type="InterPro" id="IPR023213">
    <property type="entry name" value="CAT-like_dom_sf"/>
</dbReference>
<dbReference type="OrthoDB" id="416786at2759"/>
<evidence type="ECO:0000259" key="6">
    <source>
        <dbReference type="PROSITE" id="PS50075"/>
    </source>
</evidence>
<keyword evidence="3" id="KW-0436">Ligase</keyword>
<dbReference type="InterPro" id="IPR009081">
    <property type="entry name" value="PP-bd_ACP"/>
</dbReference>
<gene>
    <name evidence="7" type="ORF">CONLIGDRAFT_619475</name>
</gene>
<dbReference type="Gene3D" id="3.30.300.30">
    <property type="match status" value="2"/>
</dbReference>
<feature type="compositionally biased region" description="Low complexity" evidence="5">
    <location>
        <begin position="124"/>
        <end position="136"/>
    </location>
</feature>
<dbReference type="Pfam" id="PF00550">
    <property type="entry name" value="PP-binding"/>
    <property type="match status" value="2"/>
</dbReference>
<feature type="region of interest" description="Disordered" evidence="5">
    <location>
        <begin position="115"/>
        <end position="142"/>
    </location>
</feature>